<dbReference type="Pfam" id="PF00773">
    <property type="entry name" value="RNB"/>
    <property type="match status" value="1"/>
</dbReference>
<dbReference type="Proteomes" id="UP000245884">
    <property type="component" value="Unassembled WGS sequence"/>
</dbReference>
<dbReference type="GO" id="GO:0006402">
    <property type="term" value="P:mRNA catabolic process"/>
    <property type="evidence" value="ECO:0007669"/>
    <property type="project" value="TreeGrafter"/>
</dbReference>
<dbReference type="PANTHER" id="PTHR23355:SF65">
    <property type="entry name" value="EXORIBONUCLEASE CYT-4, PUTATIVE (AFU_ORTHOLOGUE AFUA_7G01550)-RELATED"/>
    <property type="match status" value="1"/>
</dbReference>
<gene>
    <name evidence="4" type="ORF">BDZ90DRAFT_234516</name>
</gene>
<proteinExistence type="predicted"/>
<feature type="compositionally biased region" description="Basic residues" evidence="2">
    <location>
        <begin position="52"/>
        <end position="62"/>
    </location>
</feature>
<dbReference type="SUPFAM" id="SSF50249">
    <property type="entry name" value="Nucleic acid-binding proteins"/>
    <property type="match status" value="1"/>
</dbReference>
<evidence type="ECO:0000313" key="5">
    <source>
        <dbReference type="Proteomes" id="UP000245884"/>
    </source>
</evidence>
<feature type="domain" description="RNB" evidence="3">
    <location>
        <begin position="507"/>
        <end position="849"/>
    </location>
</feature>
<dbReference type="PANTHER" id="PTHR23355">
    <property type="entry name" value="RIBONUCLEASE"/>
    <property type="match status" value="1"/>
</dbReference>
<dbReference type="SMART" id="SM00955">
    <property type="entry name" value="RNB"/>
    <property type="match status" value="1"/>
</dbReference>
<feature type="compositionally biased region" description="Basic and acidic residues" evidence="2">
    <location>
        <begin position="84"/>
        <end position="93"/>
    </location>
</feature>
<evidence type="ECO:0000256" key="2">
    <source>
        <dbReference type="SAM" id="MobiDB-lite"/>
    </source>
</evidence>
<evidence type="ECO:0000259" key="3">
    <source>
        <dbReference type="SMART" id="SM00955"/>
    </source>
</evidence>
<accession>A0A316UJ01</accession>
<feature type="compositionally biased region" description="Polar residues" evidence="2">
    <location>
        <begin position="806"/>
        <end position="816"/>
    </location>
</feature>
<dbReference type="EMBL" id="KZ819678">
    <property type="protein sequence ID" value="PWN24904.1"/>
    <property type="molecule type" value="Genomic_DNA"/>
</dbReference>
<dbReference type="InterPro" id="IPR050180">
    <property type="entry name" value="RNR_Ribonuclease"/>
</dbReference>
<dbReference type="OrthoDB" id="2285229at2759"/>
<feature type="region of interest" description="Disordered" evidence="2">
    <location>
        <begin position="792"/>
        <end position="821"/>
    </location>
</feature>
<dbReference type="GO" id="GO:0000932">
    <property type="term" value="C:P-body"/>
    <property type="evidence" value="ECO:0007669"/>
    <property type="project" value="TreeGrafter"/>
</dbReference>
<protein>
    <submittedName>
        <fullName evidence="4">RNB-domain-containing protein</fullName>
    </submittedName>
</protein>
<dbReference type="GO" id="GO:0000175">
    <property type="term" value="F:3'-5'-RNA exonuclease activity"/>
    <property type="evidence" value="ECO:0007669"/>
    <property type="project" value="TreeGrafter"/>
</dbReference>
<name>A0A316UJ01_9BASI</name>
<feature type="compositionally biased region" description="Basic and acidic residues" evidence="2">
    <location>
        <begin position="142"/>
        <end position="152"/>
    </location>
</feature>
<dbReference type="STRING" id="1569628.A0A316UJ01"/>
<reference evidence="4 5" key="1">
    <citation type="journal article" date="2018" name="Mol. Biol. Evol.">
        <title>Broad Genomic Sampling Reveals a Smut Pathogenic Ancestry of the Fungal Clade Ustilaginomycotina.</title>
        <authorList>
            <person name="Kijpornyongpan T."/>
            <person name="Mondo S.J."/>
            <person name="Barry K."/>
            <person name="Sandor L."/>
            <person name="Lee J."/>
            <person name="Lipzen A."/>
            <person name="Pangilinan J."/>
            <person name="LaButti K."/>
            <person name="Hainaut M."/>
            <person name="Henrissat B."/>
            <person name="Grigoriev I.V."/>
            <person name="Spatafora J.W."/>
            <person name="Aime M.C."/>
        </authorList>
    </citation>
    <scope>NUCLEOTIDE SEQUENCE [LARGE SCALE GENOMIC DNA]</scope>
    <source>
        <strain evidence="4 5">MCA 5214</strain>
    </source>
</reference>
<dbReference type="AlphaFoldDB" id="A0A316UJ01"/>
<dbReference type="GO" id="GO:0003723">
    <property type="term" value="F:RNA binding"/>
    <property type="evidence" value="ECO:0007669"/>
    <property type="project" value="InterPro"/>
</dbReference>
<dbReference type="RefSeq" id="XP_025359516.1">
    <property type="nucleotide sequence ID" value="XM_025507047.1"/>
</dbReference>
<feature type="compositionally biased region" description="Low complexity" evidence="2">
    <location>
        <begin position="30"/>
        <end position="51"/>
    </location>
</feature>
<dbReference type="GeneID" id="37028870"/>
<feature type="region of interest" description="Disordered" evidence="2">
    <location>
        <begin position="30"/>
        <end position="62"/>
    </location>
</feature>
<keyword evidence="1" id="KW-0175">Coiled coil</keyword>
<feature type="region of interest" description="Disordered" evidence="2">
    <location>
        <begin position="84"/>
        <end position="153"/>
    </location>
</feature>
<dbReference type="InterPro" id="IPR012340">
    <property type="entry name" value="NA-bd_OB-fold"/>
</dbReference>
<keyword evidence="5" id="KW-1185">Reference proteome</keyword>
<sequence>MLRNTLIAASHAASATSVTSSRFCGYIVSRTSSSSSSSANGGSPSRSSRLPRSNRAHSRSKVITHNIFRQAGVDVAAADRVREASVAEGRQPEPGEQGWKRSAIGWKARRGDMRRRPRPKSGVPDEQRRGYATEARSAGEMAPRRNPGEIRPGDLVQYPSVEGYVYGLALPSHPDPHLFRTRQFFAISSHGSISLLSQSAVVLHLPGLLPCQGEEGEKATIRAEEVALLLEEATGLTPSDEIAAACEKIVGLDSRRARARMASRLRRVVKEVEDELEDLRRRLAHLMASTRLLEKDEVTVDEVATALHGSSSVPTSVLIATHNLLHSMPRYFVHLLPAKAYKMAQSYAVRPQRERDNVDTVAAWRLASDSPIDTFVLAVKEGKASPPWSEDHQTILAFLLNSLSSGSEGQEDIYAPVVDDVLKRCDRLVTADPAPVGTGGGASWIGVEYSRERRHAAVIALLEDIGAFQRGETDWSLASARSRRWLEAYGRPVDEVKVKETPTADRDADLRRAVHSPVYVIDDATAHELDDGISMERMAEGDDVWVHIHIADPTSHLTPESYPAQEARKRGSTLYLSNGSAIPMFPPHSTRGIDEADEQGIRRAVTFSARISLQGKGEVLETKIGLSDLRGEVRKITYDAVDAGECGEGKEDLETLRQVAGLLSDARERSGALSINQIESRLAGSTAAGATAPVLITDESAKSNAALQSSPQLLIGTNSAASPSRSLVAEHMILAGRIAADFLWRQQGGLAALYRSQTFPREVGEEWKEALRRHKGGVGRGDVLKMGVAMPSAVSRSTPEEHVTMGISSSPSSTGTDKLEGSGYLRVTSPLRRYEDVLAHWQIKAALRREAGETVGPAFSLEELDKDVPELARRSETVQSISRGSEDWQRYRALRLAFESNSDEDGDIQPSSEREGWLPVTPTSLRKPLKAYVLDGSLQLDGLALQCTTKVALPGLGGRMRGECIWPVDAAIQGGRGAGGLGRPTMGQEVDVEIVGVRENIDRGGLVAVRPVQRPAAA</sequence>
<evidence type="ECO:0000313" key="4">
    <source>
        <dbReference type="EMBL" id="PWN24904.1"/>
    </source>
</evidence>
<dbReference type="InterPro" id="IPR001900">
    <property type="entry name" value="RNase_II/R"/>
</dbReference>
<organism evidence="4 5">
    <name type="scientific">Jaminaea rosea</name>
    <dbReference type="NCBI Taxonomy" id="1569628"/>
    <lineage>
        <taxon>Eukaryota</taxon>
        <taxon>Fungi</taxon>
        <taxon>Dikarya</taxon>
        <taxon>Basidiomycota</taxon>
        <taxon>Ustilaginomycotina</taxon>
        <taxon>Exobasidiomycetes</taxon>
        <taxon>Microstromatales</taxon>
        <taxon>Microstromatales incertae sedis</taxon>
        <taxon>Jaminaea</taxon>
    </lineage>
</organism>
<feature type="coiled-coil region" evidence="1">
    <location>
        <begin position="262"/>
        <end position="296"/>
    </location>
</feature>
<evidence type="ECO:0000256" key="1">
    <source>
        <dbReference type="SAM" id="Coils"/>
    </source>
</evidence>